<feature type="transmembrane region" description="Helical" evidence="1">
    <location>
        <begin position="63"/>
        <end position="84"/>
    </location>
</feature>
<dbReference type="AlphaFoldDB" id="A0A2W2E458"/>
<name>A0A2W2E458_9ACTN</name>
<keyword evidence="1" id="KW-0472">Membrane</keyword>
<keyword evidence="1" id="KW-1133">Transmembrane helix</keyword>
<dbReference type="RefSeq" id="WP_111134077.1">
    <property type="nucleotide sequence ID" value="NZ_POUB01000054.1"/>
</dbReference>
<proteinExistence type="predicted"/>
<sequence>MSSDDFDVPVDPALDTRLRRTLSAVAATVTDAPPATIEAKQHLLAQSASVARTSRDRRKRRRWLAIGLATAVVPLAAFTTLAIGPEFVDQIPPKRAFITGVEGGERYWVVPSFHKDSCGRTFGVELMMESDNITGKEWNTAGTAYGEPSEDGGAPGRGCYVYDEAQWLTDPGRVSKLSQRLGGKDQDGDWITLIAVHPTVTTLRVAHDGRATRDVQTQAMPGRPDGPRYAVFTTPARKPQVDLSVQLLTTSGQPAATEPIQINLRRK</sequence>
<evidence type="ECO:0000313" key="3">
    <source>
        <dbReference type="Proteomes" id="UP000248749"/>
    </source>
</evidence>
<dbReference type="EMBL" id="POUB01000054">
    <property type="protein sequence ID" value="PZF99753.1"/>
    <property type="molecule type" value="Genomic_DNA"/>
</dbReference>
<dbReference type="Proteomes" id="UP000248749">
    <property type="component" value="Unassembled WGS sequence"/>
</dbReference>
<protein>
    <submittedName>
        <fullName evidence="2">Uncharacterized protein</fullName>
    </submittedName>
</protein>
<keyword evidence="3" id="KW-1185">Reference proteome</keyword>
<organism evidence="2 3">
    <name type="scientific">Micromonospora deserti</name>
    <dbReference type="NCBI Taxonomy" id="2070366"/>
    <lineage>
        <taxon>Bacteria</taxon>
        <taxon>Bacillati</taxon>
        <taxon>Actinomycetota</taxon>
        <taxon>Actinomycetes</taxon>
        <taxon>Micromonosporales</taxon>
        <taxon>Micromonosporaceae</taxon>
        <taxon>Micromonospora</taxon>
    </lineage>
</organism>
<gene>
    <name evidence="2" type="ORF">C1I99_10755</name>
</gene>
<evidence type="ECO:0000256" key="1">
    <source>
        <dbReference type="SAM" id="Phobius"/>
    </source>
</evidence>
<keyword evidence="1" id="KW-0812">Transmembrane</keyword>
<evidence type="ECO:0000313" key="2">
    <source>
        <dbReference type="EMBL" id="PZF99753.1"/>
    </source>
</evidence>
<accession>A0A2W2E458</accession>
<comment type="caution">
    <text evidence="2">The sequence shown here is derived from an EMBL/GenBank/DDBJ whole genome shotgun (WGS) entry which is preliminary data.</text>
</comment>
<dbReference type="OrthoDB" id="3780043at2"/>
<reference evidence="2 3" key="1">
    <citation type="submission" date="2018-01" db="EMBL/GenBank/DDBJ databases">
        <title>Draft genome sequence of Salinispora sp. 13K206.</title>
        <authorList>
            <person name="Sahin N."/>
            <person name="Saygin H."/>
            <person name="Ay H."/>
        </authorList>
    </citation>
    <scope>NUCLEOTIDE SEQUENCE [LARGE SCALE GENOMIC DNA]</scope>
    <source>
        <strain evidence="2 3">13K206</strain>
    </source>
</reference>